<accession>A0A8S5T6J0</accession>
<organism evidence="1">
    <name type="scientific">Siphoviridae sp. ctxMM9</name>
    <dbReference type="NCBI Taxonomy" id="2827973"/>
    <lineage>
        <taxon>Viruses</taxon>
        <taxon>Duplodnaviria</taxon>
        <taxon>Heunggongvirae</taxon>
        <taxon>Uroviricota</taxon>
        <taxon>Caudoviricetes</taxon>
    </lineage>
</organism>
<sequence>MALTVVYYNRSKGNGQNRKEEWQMVRFIDRTGRRQYDVTIIKHGRDITRDCVNEMDKVLGYDCEIDTCLEYLKEFYDAKVKELYPW</sequence>
<reference evidence="1" key="1">
    <citation type="journal article" date="2021" name="Proc. Natl. Acad. Sci. U.S.A.">
        <title>A Catalog of Tens of Thousands of Viruses from Human Metagenomes Reveals Hidden Associations with Chronic Diseases.</title>
        <authorList>
            <person name="Tisza M.J."/>
            <person name="Buck C.B."/>
        </authorList>
    </citation>
    <scope>NUCLEOTIDE SEQUENCE</scope>
    <source>
        <strain evidence="1">CtxMM9</strain>
    </source>
</reference>
<proteinExistence type="predicted"/>
<dbReference type="EMBL" id="BK032759">
    <property type="protein sequence ID" value="DAF58728.1"/>
    <property type="molecule type" value="Genomic_DNA"/>
</dbReference>
<protein>
    <submittedName>
        <fullName evidence="1">Uncharacterized protein</fullName>
    </submittedName>
</protein>
<evidence type="ECO:0000313" key="1">
    <source>
        <dbReference type="EMBL" id="DAF58728.1"/>
    </source>
</evidence>
<name>A0A8S5T6J0_9CAUD</name>